<dbReference type="EMBL" id="CACTIH010007732">
    <property type="protein sequence ID" value="CAA3017737.1"/>
    <property type="molecule type" value="Genomic_DNA"/>
</dbReference>
<dbReference type="AlphaFoldDB" id="A0A8S0UJF0"/>
<organism evidence="2 3">
    <name type="scientific">Olea europaea subsp. europaea</name>
    <dbReference type="NCBI Taxonomy" id="158383"/>
    <lineage>
        <taxon>Eukaryota</taxon>
        <taxon>Viridiplantae</taxon>
        <taxon>Streptophyta</taxon>
        <taxon>Embryophyta</taxon>
        <taxon>Tracheophyta</taxon>
        <taxon>Spermatophyta</taxon>
        <taxon>Magnoliopsida</taxon>
        <taxon>eudicotyledons</taxon>
        <taxon>Gunneridae</taxon>
        <taxon>Pentapetalae</taxon>
        <taxon>asterids</taxon>
        <taxon>lamiids</taxon>
        <taxon>Lamiales</taxon>
        <taxon>Oleaceae</taxon>
        <taxon>Oleeae</taxon>
        <taxon>Olea</taxon>
    </lineage>
</organism>
<dbReference type="PROSITE" id="PS51257">
    <property type="entry name" value="PROKAR_LIPOPROTEIN"/>
    <property type="match status" value="1"/>
</dbReference>
<reference evidence="2 3" key="1">
    <citation type="submission" date="2019-12" db="EMBL/GenBank/DDBJ databases">
        <authorList>
            <person name="Alioto T."/>
            <person name="Alioto T."/>
            <person name="Gomez Garrido J."/>
        </authorList>
    </citation>
    <scope>NUCLEOTIDE SEQUENCE [LARGE SCALE GENOMIC DNA]</scope>
</reference>
<feature type="transmembrane region" description="Helical" evidence="1">
    <location>
        <begin position="12"/>
        <end position="36"/>
    </location>
</feature>
<dbReference type="Proteomes" id="UP000594638">
    <property type="component" value="Unassembled WGS sequence"/>
</dbReference>
<dbReference type="Gramene" id="OE9A057289T1">
    <property type="protein sequence ID" value="OE9A057289C1"/>
    <property type="gene ID" value="OE9A057289"/>
</dbReference>
<proteinExistence type="predicted"/>
<accession>A0A8S0UJF0</accession>
<evidence type="ECO:0000256" key="1">
    <source>
        <dbReference type="SAM" id="Phobius"/>
    </source>
</evidence>
<keyword evidence="3" id="KW-1185">Reference proteome</keyword>
<sequence length="54" mass="5483">MVVPQRHCILVTNVTLVALVVVGGVTGGCCSGVVLWSGGMGHGCYWCCSGSDVD</sequence>
<evidence type="ECO:0000313" key="3">
    <source>
        <dbReference type="Proteomes" id="UP000594638"/>
    </source>
</evidence>
<comment type="caution">
    <text evidence="2">The sequence shown here is derived from an EMBL/GenBank/DDBJ whole genome shotgun (WGS) entry which is preliminary data.</text>
</comment>
<keyword evidence="1" id="KW-0472">Membrane</keyword>
<protein>
    <submittedName>
        <fullName evidence="2">Uncharacterized protein</fullName>
    </submittedName>
</protein>
<keyword evidence="1" id="KW-1133">Transmembrane helix</keyword>
<keyword evidence="1" id="KW-0812">Transmembrane</keyword>
<name>A0A8S0UJF0_OLEEU</name>
<gene>
    <name evidence="2" type="ORF">OLEA9_A057289</name>
</gene>
<evidence type="ECO:0000313" key="2">
    <source>
        <dbReference type="EMBL" id="CAA3017737.1"/>
    </source>
</evidence>
<feature type="non-terminal residue" evidence="2">
    <location>
        <position position="54"/>
    </location>
</feature>